<dbReference type="OrthoDB" id="9156649at2"/>
<evidence type="ECO:0000313" key="2">
    <source>
        <dbReference type="EMBL" id="TQV81293.1"/>
    </source>
</evidence>
<comment type="caution">
    <text evidence="2">The sequence shown here is derived from an EMBL/GenBank/DDBJ whole genome shotgun (WGS) entry which is preliminary data.</text>
</comment>
<keyword evidence="3" id="KW-1185">Reference proteome</keyword>
<keyword evidence="1" id="KW-0812">Transmembrane</keyword>
<reference evidence="2 3" key="1">
    <citation type="submission" date="2019-06" db="EMBL/GenBank/DDBJ databases">
        <title>Whole genome sequence for Cellvibrionaceae sp. R142.</title>
        <authorList>
            <person name="Wang G."/>
        </authorList>
    </citation>
    <scope>NUCLEOTIDE SEQUENCE [LARGE SCALE GENOMIC DNA]</scope>
    <source>
        <strain evidence="2 3">R142</strain>
    </source>
</reference>
<dbReference type="EMBL" id="VHSG01000008">
    <property type="protein sequence ID" value="TQV81293.1"/>
    <property type="molecule type" value="Genomic_DNA"/>
</dbReference>
<sequence>MFYSAIAIVFILLGLVGLLGAARVLLHRGWLLGWLRGMLGLGILSVGLLIGLMAFDIFSYQQILTEKSLATISFEKVASQKYNATLVDGDGNEQRFELYGDQWQLDARLVKWSGALAGFGIKPGYRLDRISGRYFSLEDERNAKRSVYALTESPYGIDLWAWLNQSTSTLPWIDAVYGNAAFVPMEDGALFEVTLSHTGLLARPLNDPAKDAVTRWQ</sequence>
<name>A0A545TVQ3_9GAMM</name>
<organism evidence="2 3">
    <name type="scientific">Exilibacterium tricleocarpae</name>
    <dbReference type="NCBI Taxonomy" id="2591008"/>
    <lineage>
        <taxon>Bacteria</taxon>
        <taxon>Pseudomonadati</taxon>
        <taxon>Pseudomonadota</taxon>
        <taxon>Gammaproteobacteria</taxon>
        <taxon>Cellvibrionales</taxon>
        <taxon>Cellvibrionaceae</taxon>
        <taxon>Exilibacterium</taxon>
    </lineage>
</organism>
<accession>A0A545TVQ3</accession>
<keyword evidence="1" id="KW-0472">Membrane</keyword>
<evidence type="ECO:0000256" key="1">
    <source>
        <dbReference type="SAM" id="Phobius"/>
    </source>
</evidence>
<evidence type="ECO:0000313" key="3">
    <source>
        <dbReference type="Proteomes" id="UP000319732"/>
    </source>
</evidence>
<gene>
    <name evidence="2" type="ORF">FKG94_09360</name>
</gene>
<keyword evidence="1" id="KW-1133">Transmembrane helix</keyword>
<feature type="transmembrane region" description="Helical" evidence="1">
    <location>
        <begin position="37"/>
        <end position="58"/>
    </location>
</feature>
<dbReference type="RefSeq" id="WP_142903954.1">
    <property type="nucleotide sequence ID" value="NZ_ML660091.1"/>
</dbReference>
<dbReference type="Proteomes" id="UP000319732">
    <property type="component" value="Unassembled WGS sequence"/>
</dbReference>
<protein>
    <submittedName>
        <fullName evidence="2">Cation/multidrug efflux pump</fullName>
    </submittedName>
</protein>
<proteinExistence type="predicted"/>
<dbReference type="AlphaFoldDB" id="A0A545TVQ3"/>